<evidence type="ECO:0000313" key="4">
    <source>
        <dbReference type="Proteomes" id="UP000009168"/>
    </source>
</evidence>
<dbReference type="HOGENOM" id="CLU_029404_7_2_1"/>
<dbReference type="RefSeq" id="XP_001021271.1">
    <property type="nucleotide sequence ID" value="XM_001021271.3"/>
</dbReference>
<dbReference type="OrthoDB" id="60843at2759"/>
<comment type="cofactor">
    <cofactor evidence="1">
        <name>Mg(2+)</name>
        <dbReference type="ChEBI" id="CHEBI:18420"/>
    </cofactor>
</comment>
<accession>Q23WR9</accession>
<dbReference type="PROSITE" id="PS51746">
    <property type="entry name" value="PPM_2"/>
    <property type="match status" value="1"/>
</dbReference>
<dbReference type="OMA" id="ANTIAWM"/>
<name>Q23WR9_TETTS</name>
<keyword evidence="1" id="KW-0904">Protein phosphatase</keyword>
<sequence>MLFAKKFKNFFTKKRIQITGGVALSFGLLAYIQHQNQDSSCREKKHVNYFDFSVQVLPHPDKIAKGGEDAYFADKNLLAVADGVGGWAEKGIDPAEYSRGLIRNVEQNYKSNVLKYISNPKLLLIHSAQATQIMGSSTLVLVTVDQEKNILKTSYIGDSGYCIYRLDEHNSPRLVFGFKEQQKSFNFPYQLGGMGNGDNPSTALEFEHEIKDKDIVIVGSDGLFDNMSFEQIRQQITQYVMKDKIVDVQSLAKDIGGQAKTFSLSWLYDSPFAQKARASKHYYMGGKSDDITVIVGQVRTD</sequence>
<dbReference type="SMART" id="SM00332">
    <property type="entry name" value="PP2Cc"/>
    <property type="match status" value="1"/>
</dbReference>
<protein>
    <recommendedName>
        <fullName evidence="1">Protein phosphatase</fullName>
        <ecNumber evidence="1">3.1.3.16</ecNumber>
    </recommendedName>
</protein>
<dbReference type="GeneID" id="7841348"/>
<dbReference type="SUPFAM" id="SSF81606">
    <property type="entry name" value="PP2C-like"/>
    <property type="match status" value="1"/>
</dbReference>
<dbReference type="GO" id="GO:0004722">
    <property type="term" value="F:protein serine/threonine phosphatase activity"/>
    <property type="evidence" value="ECO:0007669"/>
    <property type="project" value="UniProtKB-EC"/>
</dbReference>
<dbReference type="PANTHER" id="PTHR12320:SF1">
    <property type="entry name" value="PROTEIN PHOSPHATASE PTC7 HOMOLOG"/>
    <property type="match status" value="1"/>
</dbReference>
<dbReference type="PANTHER" id="PTHR12320">
    <property type="entry name" value="PROTEIN PHOSPHATASE 2C"/>
    <property type="match status" value="1"/>
</dbReference>
<evidence type="ECO:0000256" key="1">
    <source>
        <dbReference type="RuleBase" id="RU366020"/>
    </source>
</evidence>
<reference evidence="4" key="1">
    <citation type="journal article" date="2006" name="PLoS Biol.">
        <title>Macronuclear genome sequence of the ciliate Tetrahymena thermophila, a model eukaryote.</title>
        <authorList>
            <person name="Eisen J.A."/>
            <person name="Coyne R.S."/>
            <person name="Wu M."/>
            <person name="Wu D."/>
            <person name="Thiagarajan M."/>
            <person name="Wortman J.R."/>
            <person name="Badger J.H."/>
            <person name="Ren Q."/>
            <person name="Amedeo P."/>
            <person name="Jones K.M."/>
            <person name="Tallon L.J."/>
            <person name="Delcher A.L."/>
            <person name="Salzberg S.L."/>
            <person name="Silva J.C."/>
            <person name="Haas B.J."/>
            <person name="Majoros W.H."/>
            <person name="Farzad M."/>
            <person name="Carlton J.M."/>
            <person name="Smith R.K. Jr."/>
            <person name="Garg J."/>
            <person name="Pearlman R.E."/>
            <person name="Karrer K.M."/>
            <person name="Sun L."/>
            <person name="Manning G."/>
            <person name="Elde N.C."/>
            <person name="Turkewitz A.P."/>
            <person name="Asai D.J."/>
            <person name="Wilkes D.E."/>
            <person name="Wang Y."/>
            <person name="Cai H."/>
            <person name="Collins K."/>
            <person name="Stewart B.A."/>
            <person name="Lee S.R."/>
            <person name="Wilamowska K."/>
            <person name="Weinberg Z."/>
            <person name="Ruzzo W.L."/>
            <person name="Wloga D."/>
            <person name="Gaertig J."/>
            <person name="Frankel J."/>
            <person name="Tsao C.-C."/>
            <person name="Gorovsky M.A."/>
            <person name="Keeling P.J."/>
            <person name="Waller R.F."/>
            <person name="Patron N.J."/>
            <person name="Cherry J.M."/>
            <person name="Stover N.A."/>
            <person name="Krieger C.J."/>
            <person name="del Toro C."/>
            <person name="Ryder H.F."/>
            <person name="Williamson S.C."/>
            <person name="Barbeau R.A."/>
            <person name="Hamilton E.P."/>
            <person name="Orias E."/>
        </authorList>
    </citation>
    <scope>NUCLEOTIDE SEQUENCE [LARGE SCALE GENOMIC DNA]</scope>
    <source>
        <strain evidence="4">SB210</strain>
    </source>
</reference>
<dbReference type="InterPro" id="IPR039123">
    <property type="entry name" value="PPTC7"/>
</dbReference>
<evidence type="ECO:0000313" key="3">
    <source>
        <dbReference type="EMBL" id="EAS01026.1"/>
    </source>
</evidence>
<dbReference type="EC" id="3.1.3.16" evidence="1"/>
<dbReference type="SMART" id="SM00331">
    <property type="entry name" value="PP2C_SIG"/>
    <property type="match status" value="1"/>
</dbReference>
<dbReference type="AlphaFoldDB" id="Q23WR9"/>
<evidence type="ECO:0000259" key="2">
    <source>
        <dbReference type="PROSITE" id="PS51746"/>
    </source>
</evidence>
<dbReference type="GO" id="GO:0046872">
    <property type="term" value="F:metal ion binding"/>
    <property type="evidence" value="ECO:0007669"/>
    <property type="project" value="UniProtKB-UniRule"/>
</dbReference>
<dbReference type="EMBL" id="GG662606">
    <property type="protein sequence ID" value="EAS01026.1"/>
    <property type="molecule type" value="Genomic_DNA"/>
</dbReference>
<dbReference type="eggNOG" id="KOG1379">
    <property type="taxonomic scope" value="Eukaryota"/>
</dbReference>
<keyword evidence="1" id="KW-0479">Metal-binding</keyword>
<feature type="domain" description="PPM-type phosphatase" evidence="2">
    <location>
        <begin position="51"/>
        <end position="298"/>
    </location>
</feature>
<organism evidence="3 4">
    <name type="scientific">Tetrahymena thermophila (strain SB210)</name>
    <dbReference type="NCBI Taxonomy" id="312017"/>
    <lineage>
        <taxon>Eukaryota</taxon>
        <taxon>Sar</taxon>
        <taxon>Alveolata</taxon>
        <taxon>Ciliophora</taxon>
        <taxon>Intramacronucleata</taxon>
        <taxon>Oligohymenophorea</taxon>
        <taxon>Hymenostomatida</taxon>
        <taxon>Tetrahymenina</taxon>
        <taxon>Tetrahymenidae</taxon>
        <taxon>Tetrahymena</taxon>
    </lineage>
</organism>
<dbReference type="InterPro" id="IPR001932">
    <property type="entry name" value="PPM-type_phosphatase-like_dom"/>
</dbReference>
<dbReference type="Gene3D" id="3.60.40.10">
    <property type="entry name" value="PPM-type phosphatase domain"/>
    <property type="match status" value="1"/>
</dbReference>
<comment type="catalytic activity">
    <reaction evidence="1">
        <text>O-phospho-L-seryl-[protein] + H2O = L-seryl-[protein] + phosphate</text>
        <dbReference type="Rhea" id="RHEA:20629"/>
        <dbReference type="Rhea" id="RHEA-COMP:9863"/>
        <dbReference type="Rhea" id="RHEA-COMP:11604"/>
        <dbReference type="ChEBI" id="CHEBI:15377"/>
        <dbReference type="ChEBI" id="CHEBI:29999"/>
        <dbReference type="ChEBI" id="CHEBI:43474"/>
        <dbReference type="ChEBI" id="CHEBI:83421"/>
        <dbReference type="EC" id="3.1.3.16"/>
    </reaction>
</comment>
<dbReference type="KEGG" id="tet:TTHERM_00777390"/>
<keyword evidence="1" id="KW-0460">Magnesium</keyword>
<dbReference type="InParanoid" id="Q23WR9"/>
<comment type="cofactor">
    <cofactor evidence="1">
        <name>Mn(2+)</name>
        <dbReference type="ChEBI" id="CHEBI:29035"/>
    </cofactor>
</comment>
<proteinExistence type="inferred from homology"/>
<gene>
    <name evidence="3" type="ORF">TTHERM_00777390</name>
</gene>
<keyword evidence="1" id="KW-0464">Manganese</keyword>
<dbReference type="Proteomes" id="UP000009168">
    <property type="component" value="Unassembled WGS sequence"/>
</dbReference>
<comment type="catalytic activity">
    <reaction evidence="1">
        <text>O-phospho-L-threonyl-[protein] + H2O = L-threonyl-[protein] + phosphate</text>
        <dbReference type="Rhea" id="RHEA:47004"/>
        <dbReference type="Rhea" id="RHEA-COMP:11060"/>
        <dbReference type="Rhea" id="RHEA-COMP:11605"/>
        <dbReference type="ChEBI" id="CHEBI:15377"/>
        <dbReference type="ChEBI" id="CHEBI:30013"/>
        <dbReference type="ChEBI" id="CHEBI:43474"/>
        <dbReference type="ChEBI" id="CHEBI:61977"/>
        <dbReference type="EC" id="3.1.3.16"/>
    </reaction>
</comment>
<dbReference type="STRING" id="312017.Q23WR9"/>
<keyword evidence="1" id="KW-0378">Hydrolase</keyword>
<keyword evidence="4" id="KW-1185">Reference proteome</keyword>
<comment type="similarity">
    <text evidence="1">Belongs to the PP2C family.</text>
</comment>
<dbReference type="InterPro" id="IPR036457">
    <property type="entry name" value="PPM-type-like_dom_sf"/>
</dbReference>